<keyword evidence="2" id="KW-1185">Reference proteome</keyword>
<protein>
    <submittedName>
        <fullName evidence="1">Uncharacterized protein</fullName>
    </submittedName>
</protein>
<sequence length="96" mass="11366">MMAYSFPFRCGMARDSKHICSGMYVDILGVFSGVVEIPPHNTPEIDHIIRRALALQRMCFKDVPNSYQLLNEKLQERFGEDWKKHYQFRNNEELKE</sequence>
<accession>A0ABP0FC98</accession>
<dbReference type="Proteomes" id="UP001642483">
    <property type="component" value="Unassembled WGS sequence"/>
</dbReference>
<name>A0ABP0FC98_CLALP</name>
<dbReference type="EMBL" id="CAWYQH010000024">
    <property type="protein sequence ID" value="CAK8676054.1"/>
    <property type="molecule type" value="Genomic_DNA"/>
</dbReference>
<evidence type="ECO:0000313" key="2">
    <source>
        <dbReference type="Proteomes" id="UP001642483"/>
    </source>
</evidence>
<comment type="caution">
    <text evidence="1">The sequence shown here is derived from an EMBL/GenBank/DDBJ whole genome shotgun (WGS) entry which is preliminary data.</text>
</comment>
<gene>
    <name evidence="1" type="ORF">CVLEPA_LOCUS5558</name>
</gene>
<proteinExistence type="predicted"/>
<reference evidence="1 2" key="1">
    <citation type="submission" date="2024-02" db="EMBL/GenBank/DDBJ databases">
        <authorList>
            <person name="Daric V."/>
            <person name="Darras S."/>
        </authorList>
    </citation>
    <scope>NUCLEOTIDE SEQUENCE [LARGE SCALE GENOMIC DNA]</scope>
</reference>
<organism evidence="1 2">
    <name type="scientific">Clavelina lepadiformis</name>
    <name type="common">Light-bulb sea squirt</name>
    <name type="synonym">Ascidia lepadiformis</name>
    <dbReference type="NCBI Taxonomy" id="159417"/>
    <lineage>
        <taxon>Eukaryota</taxon>
        <taxon>Metazoa</taxon>
        <taxon>Chordata</taxon>
        <taxon>Tunicata</taxon>
        <taxon>Ascidiacea</taxon>
        <taxon>Aplousobranchia</taxon>
        <taxon>Clavelinidae</taxon>
        <taxon>Clavelina</taxon>
    </lineage>
</organism>
<evidence type="ECO:0000313" key="1">
    <source>
        <dbReference type="EMBL" id="CAK8676054.1"/>
    </source>
</evidence>